<keyword evidence="3" id="KW-1003">Cell membrane</keyword>
<keyword evidence="5 10" id="KW-0812">Transmembrane</keyword>
<comment type="subcellular location">
    <subcellularLocation>
        <location evidence="1">Cell membrane</location>
        <topology evidence="1">Multi-pass membrane protein</topology>
    </subcellularLocation>
</comment>
<dbReference type="InterPro" id="IPR035919">
    <property type="entry name" value="EAL_sf"/>
</dbReference>
<keyword evidence="4" id="KW-0973">c-di-GMP</keyword>
<evidence type="ECO:0000313" key="12">
    <source>
        <dbReference type="EMBL" id="MDN3919363.1"/>
    </source>
</evidence>
<keyword evidence="7 10" id="KW-1133">Transmembrane helix</keyword>
<dbReference type="EC" id="3.1.4.52" evidence="2"/>
<dbReference type="PANTHER" id="PTHR33121:SF79">
    <property type="entry name" value="CYCLIC DI-GMP PHOSPHODIESTERASE PDED-RELATED"/>
    <property type="match status" value="1"/>
</dbReference>
<dbReference type="RefSeq" id="WP_290357667.1">
    <property type="nucleotide sequence ID" value="NZ_JAUHHC010000001.1"/>
</dbReference>
<dbReference type="Pfam" id="PF12792">
    <property type="entry name" value="CSS-motif"/>
    <property type="match status" value="1"/>
</dbReference>
<dbReference type="PANTHER" id="PTHR33121">
    <property type="entry name" value="CYCLIC DI-GMP PHOSPHODIESTERASE PDEF"/>
    <property type="match status" value="1"/>
</dbReference>
<dbReference type="InterPro" id="IPR024744">
    <property type="entry name" value="CSS-motif_dom"/>
</dbReference>
<evidence type="ECO:0000256" key="9">
    <source>
        <dbReference type="ARBA" id="ARBA00034290"/>
    </source>
</evidence>
<evidence type="ECO:0000256" key="8">
    <source>
        <dbReference type="ARBA" id="ARBA00023136"/>
    </source>
</evidence>
<keyword evidence="8 10" id="KW-0472">Membrane</keyword>
<organism evidence="12 13">
    <name type="scientific">Roseateles violae</name>
    <dbReference type="NCBI Taxonomy" id="3058042"/>
    <lineage>
        <taxon>Bacteria</taxon>
        <taxon>Pseudomonadati</taxon>
        <taxon>Pseudomonadota</taxon>
        <taxon>Betaproteobacteria</taxon>
        <taxon>Burkholderiales</taxon>
        <taxon>Sphaerotilaceae</taxon>
        <taxon>Roseateles</taxon>
    </lineage>
</organism>
<evidence type="ECO:0000259" key="11">
    <source>
        <dbReference type="PROSITE" id="PS50883"/>
    </source>
</evidence>
<protein>
    <recommendedName>
        <fullName evidence="2">cyclic-guanylate-specific phosphodiesterase</fullName>
        <ecNumber evidence="2">3.1.4.52</ecNumber>
    </recommendedName>
</protein>
<dbReference type="PROSITE" id="PS50883">
    <property type="entry name" value="EAL"/>
    <property type="match status" value="1"/>
</dbReference>
<evidence type="ECO:0000256" key="2">
    <source>
        <dbReference type="ARBA" id="ARBA00012282"/>
    </source>
</evidence>
<dbReference type="EMBL" id="JAUHHC010000001">
    <property type="protein sequence ID" value="MDN3919363.1"/>
    <property type="molecule type" value="Genomic_DNA"/>
</dbReference>
<comment type="caution">
    <text evidence="12">The sequence shown here is derived from an EMBL/GenBank/DDBJ whole genome shotgun (WGS) entry which is preliminary data.</text>
</comment>
<feature type="transmembrane region" description="Helical" evidence="10">
    <location>
        <begin position="7"/>
        <end position="31"/>
    </location>
</feature>
<keyword evidence="6" id="KW-0378">Hydrolase</keyword>
<dbReference type="CDD" id="cd01948">
    <property type="entry name" value="EAL"/>
    <property type="match status" value="1"/>
</dbReference>
<dbReference type="InterPro" id="IPR001633">
    <property type="entry name" value="EAL_dom"/>
</dbReference>
<proteinExistence type="predicted"/>
<dbReference type="Proteomes" id="UP001228044">
    <property type="component" value="Unassembled WGS sequence"/>
</dbReference>
<evidence type="ECO:0000256" key="7">
    <source>
        <dbReference type="ARBA" id="ARBA00022989"/>
    </source>
</evidence>
<evidence type="ECO:0000256" key="4">
    <source>
        <dbReference type="ARBA" id="ARBA00022636"/>
    </source>
</evidence>
<evidence type="ECO:0000256" key="10">
    <source>
        <dbReference type="SAM" id="Phobius"/>
    </source>
</evidence>
<dbReference type="Pfam" id="PF00563">
    <property type="entry name" value="EAL"/>
    <property type="match status" value="1"/>
</dbReference>
<feature type="domain" description="EAL" evidence="11">
    <location>
        <begin position="265"/>
        <end position="516"/>
    </location>
</feature>
<evidence type="ECO:0000256" key="3">
    <source>
        <dbReference type="ARBA" id="ARBA00022475"/>
    </source>
</evidence>
<dbReference type="SUPFAM" id="SSF141868">
    <property type="entry name" value="EAL domain-like"/>
    <property type="match status" value="1"/>
</dbReference>
<gene>
    <name evidence="12" type="ORF">QWJ38_03610</name>
</gene>
<evidence type="ECO:0000313" key="13">
    <source>
        <dbReference type="Proteomes" id="UP001228044"/>
    </source>
</evidence>
<dbReference type="SMART" id="SM00052">
    <property type="entry name" value="EAL"/>
    <property type="match status" value="1"/>
</dbReference>
<reference evidence="12 13" key="1">
    <citation type="submission" date="2023-06" db="EMBL/GenBank/DDBJ databases">
        <title>Pelomonas sp. PFR6 16S ribosomal RNA gene Genome sequencing and assembly.</title>
        <authorList>
            <person name="Woo H."/>
        </authorList>
    </citation>
    <scope>NUCLEOTIDE SEQUENCE [LARGE SCALE GENOMIC DNA]</scope>
    <source>
        <strain evidence="12 13">PFR6</strain>
    </source>
</reference>
<evidence type="ECO:0000256" key="6">
    <source>
        <dbReference type="ARBA" id="ARBA00022801"/>
    </source>
</evidence>
<keyword evidence="13" id="KW-1185">Reference proteome</keyword>
<sequence>MRRRIRIVALGIMLAIGSTLLARLVLLYASWQIALQGEMEVLTQTAGHLLRRASRSVEASEAALREIDVAGFTPCSSEHIARMRLLTMNVRTIEEIGYFDAQGLLRCTSWWPTDRRIARTPVDFERADGIGVKVTARPRVSGGNSMMELRWGHHNALFDPERLVDLIVGRRDLSLVVANEQGRVIQASKEAAPALLSGIPQRPERGIDGDLMYAVARGDGWIALVGASRAAAVERLRAQQALLLPVGAALAIGMSWLAVWLSRRQLSELAQLRRAVQARAFVVEYQPLIDLASRCCVGAEALVRWRRSDGSLTRPDLFIPLAEEHGLIQAITDQVMAAVVAELGELLRSDPNVHIAINLGADDIRSGRFLPVLDRLLQDSGIAPQQVWLEATERGFVDVSSASSVIEQARRRGHKVAIDDFGTGFSSLQYLQGLPLDALKIDKSFVDVLGRETVTSSVVPHIISMAKTLGLAIIAEGVETQAQLDYLRAQGVDGGQGWLFAKAMPAPQFIAYLRRG</sequence>
<dbReference type="Gene3D" id="3.20.20.450">
    <property type="entry name" value="EAL domain"/>
    <property type="match status" value="1"/>
</dbReference>
<name>A0ABT8DQJ8_9BURK</name>
<accession>A0ABT8DQJ8</accession>
<dbReference type="InterPro" id="IPR050706">
    <property type="entry name" value="Cyclic-di-GMP_PDE-like"/>
</dbReference>
<evidence type="ECO:0000256" key="5">
    <source>
        <dbReference type="ARBA" id="ARBA00022692"/>
    </source>
</evidence>
<evidence type="ECO:0000256" key="1">
    <source>
        <dbReference type="ARBA" id="ARBA00004651"/>
    </source>
</evidence>
<comment type="catalytic activity">
    <reaction evidence="9">
        <text>3',3'-c-di-GMP + H2O = 5'-phosphoguanylyl(3'-&gt;5')guanosine + H(+)</text>
        <dbReference type="Rhea" id="RHEA:24902"/>
        <dbReference type="ChEBI" id="CHEBI:15377"/>
        <dbReference type="ChEBI" id="CHEBI:15378"/>
        <dbReference type="ChEBI" id="CHEBI:58754"/>
        <dbReference type="ChEBI" id="CHEBI:58805"/>
        <dbReference type="EC" id="3.1.4.52"/>
    </reaction>
</comment>